<reference evidence="2 3" key="1">
    <citation type="submission" date="2018-12" db="EMBL/GenBank/DDBJ databases">
        <authorList>
            <consortium name="Pathogen Informatics"/>
        </authorList>
    </citation>
    <scope>NUCLEOTIDE SEQUENCE [LARGE SCALE GENOMIC DNA]</scope>
    <source>
        <strain evidence="2 3">NCTC10437</strain>
    </source>
</reference>
<dbReference type="OrthoDB" id="3387628at2"/>
<protein>
    <recommendedName>
        <fullName evidence="1">ESAT-6-like protein</fullName>
    </recommendedName>
</protein>
<accession>A0A448IES3</accession>
<comment type="similarity">
    <text evidence="1">Belongs to the WXG100 family.</text>
</comment>
<dbReference type="Pfam" id="PF06013">
    <property type="entry name" value="WXG100"/>
    <property type="match status" value="1"/>
</dbReference>
<sequence>MPLVYNFGGIEAGAGEIMGAVGRTEGLLEEGKGSLARLAAVWGGGASDAYMQVQNRWDNSSAELNMALKSLANAISQAGQDMGSTELRNQGKFA</sequence>
<proteinExistence type="inferred from homology"/>
<dbReference type="EMBL" id="LR134356">
    <property type="protein sequence ID" value="VEG50971.1"/>
    <property type="molecule type" value="Genomic_DNA"/>
</dbReference>
<evidence type="ECO:0000313" key="2">
    <source>
        <dbReference type="EMBL" id="VEG50971.1"/>
    </source>
</evidence>
<dbReference type="NCBIfam" id="TIGR03930">
    <property type="entry name" value="WXG100_ESAT6"/>
    <property type="match status" value="1"/>
</dbReference>
<dbReference type="AlphaFoldDB" id="A0A448IES3"/>
<evidence type="ECO:0000313" key="3">
    <source>
        <dbReference type="Proteomes" id="UP000279306"/>
    </source>
</evidence>
<dbReference type="Gene3D" id="1.10.287.1060">
    <property type="entry name" value="ESAT-6-like"/>
    <property type="match status" value="1"/>
</dbReference>
<dbReference type="RefSeq" id="WP_048635415.1">
    <property type="nucleotide sequence ID" value="NZ_CVQQ01000031.1"/>
</dbReference>
<dbReference type="SUPFAM" id="SSF140453">
    <property type="entry name" value="EsxAB dimer-like"/>
    <property type="match status" value="1"/>
</dbReference>
<keyword evidence="3" id="KW-1185">Reference proteome</keyword>
<dbReference type="STRING" id="1791.GCA_001049355_05594"/>
<gene>
    <name evidence="2" type="primary">esxA</name>
    <name evidence="2" type="ORF">NCTC10437_00077</name>
</gene>
<dbReference type="InterPro" id="IPR036689">
    <property type="entry name" value="ESAT-6-like_sf"/>
</dbReference>
<dbReference type="Proteomes" id="UP000279306">
    <property type="component" value="Chromosome"/>
</dbReference>
<name>A0A448IES3_MYCAU</name>
<evidence type="ECO:0000256" key="1">
    <source>
        <dbReference type="RuleBase" id="RU362001"/>
    </source>
</evidence>
<dbReference type="KEGG" id="mauu:NCTC10437_00077"/>
<organism evidence="2 3">
    <name type="scientific">Mycolicibacterium aurum</name>
    <name type="common">Mycobacterium aurum</name>
    <dbReference type="NCBI Taxonomy" id="1791"/>
    <lineage>
        <taxon>Bacteria</taxon>
        <taxon>Bacillati</taxon>
        <taxon>Actinomycetota</taxon>
        <taxon>Actinomycetes</taxon>
        <taxon>Mycobacteriales</taxon>
        <taxon>Mycobacteriaceae</taxon>
        <taxon>Mycolicibacterium</taxon>
    </lineage>
</organism>
<dbReference type="InterPro" id="IPR010310">
    <property type="entry name" value="T7SS_ESAT-6-like"/>
</dbReference>